<comment type="catalytic activity">
    <reaction evidence="1">
        <text>Hydrolysis of terminal, non-reducing alpha-D-galactose residues in alpha-D-galactosides, including galactose oligosaccharides, galactomannans and galactolipids.</text>
        <dbReference type="EC" id="3.2.1.22"/>
    </reaction>
</comment>
<dbReference type="EMBL" id="BAAANC010000002">
    <property type="protein sequence ID" value="GAA1541011.1"/>
    <property type="molecule type" value="Genomic_DNA"/>
</dbReference>
<keyword evidence="4" id="KW-0378">Hydrolase</keyword>
<protein>
    <recommendedName>
        <fullName evidence="6">GLAA-B beta-barrel domain-containing protein</fullName>
    </recommendedName>
</protein>
<reference evidence="8" key="1">
    <citation type="journal article" date="2019" name="Int. J. Syst. Evol. Microbiol.">
        <title>The Global Catalogue of Microorganisms (GCM) 10K type strain sequencing project: providing services to taxonomists for standard genome sequencing and annotation.</title>
        <authorList>
            <consortium name="The Broad Institute Genomics Platform"/>
            <consortium name="The Broad Institute Genome Sequencing Center for Infectious Disease"/>
            <person name="Wu L."/>
            <person name="Ma J."/>
        </authorList>
    </citation>
    <scope>NUCLEOTIDE SEQUENCE [LARGE SCALE GENOMIC DNA]</scope>
    <source>
        <strain evidence="8">JCM 14303</strain>
    </source>
</reference>
<comment type="catalytic activity">
    <reaction evidence="2">
        <text>Hydrolysis of terminal, non-reducing branched (1-&gt;3)-alpha-D-galactosidic residues, producing free D-galactose.</text>
        <dbReference type="EC" id="3.2.1.n1"/>
    </reaction>
</comment>
<proteinExistence type="predicted"/>
<name>A0ABP4ME85_9ACTN</name>
<evidence type="ECO:0000313" key="8">
    <source>
        <dbReference type="Proteomes" id="UP001500363"/>
    </source>
</evidence>
<evidence type="ECO:0000256" key="1">
    <source>
        <dbReference type="ARBA" id="ARBA00001255"/>
    </source>
</evidence>
<dbReference type="RefSeq" id="WP_344178049.1">
    <property type="nucleotide sequence ID" value="NZ_BAAANC010000002.1"/>
</dbReference>
<evidence type="ECO:0000259" key="6">
    <source>
        <dbReference type="Pfam" id="PF23764"/>
    </source>
</evidence>
<feature type="domain" description="GLAA-B beta-barrel" evidence="6">
    <location>
        <begin position="336"/>
        <end position="406"/>
    </location>
</feature>
<evidence type="ECO:0000313" key="7">
    <source>
        <dbReference type="EMBL" id="GAA1541011.1"/>
    </source>
</evidence>
<dbReference type="Proteomes" id="UP001500363">
    <property type="component" value="Unassembled WGS sequence"/>
</dbReference>
<dbReference type="SMART" id="SM00710">
    <property type="entry name" value="PbH1"/>
    <property type="match status" value="6"/>
</dbReference>
<dbReference type="SUPFAM" id="SSF51126">
    <property type="entry name" value="Pectin lyase-like"/>
    <property type="match status" value="1"/>
</dbReference>
<accession>A0ABP4ME85</accession>
<sequence length="569" mass="61780">MTHVVDVTAFGADLGGIQDSTPAVVDALAHAKSLDGPVRLLFPRGTYQLYPEHAVEREFYISNTVGADQAHRHKRFAFLVEDFEDLTIDGDGSTFQLHGLMGLFAVVRSERVTIRDFAFDHSAPKVVDVTVAEAGLGYRVLSIPPGNPYAVDRGLTFLGETSPATGTPYWRHTTDEMWYSQLHDPATQRTWRGPNPLFVDVAALTDLGDHRVRVDYSAAVVPSDEGLVYQLREPTRDTAAGFIWESAQVTVTNLKAGYLHGFGIVAQLSTDITVTDNEFHADRSIGRSTAAFADILQLSGVRGTVTITGNLFDGGHDDPINVHGTYVEVVARSRDQLNLRYMHHETAGFPQFHLGDVVEFVDKLTMVGVGQATVTRVEGPTGVDSSKPLTTMMITLDRAVPDAVVPGGHVVENVTYAPSVRIAGNTFRNIPTRGVLLTTRGSSVIEDNVFDGMSMASIYVSADAHQWYESGPVRDLVVRGNQFLRPATPVIWFDPTNQVEGEPVHRGVRIEDNEFRLTGDGEVLRAKSVGGLVFTGNRIMGGEPSYTFTGCVDVSVDGVDVPVAGAAVE</sequence>
<keyword evidence="5" id="KW-0326">Glycosidase</keyword>
<gene>
    <name evidence="7" type="ORF">GCM10009741_49870</name>
</gene>
<dbReference type="Pfam" id="PF23764">
    <property type="entry name" value="Beta-barrel_GLAA-B_II"/>
    <property type="match status" value="1"/>
</dbReference>
<organism evidence="7 8">
    <name type="scientific">Kribbella lupini</name>
    <dbReference type="NCBI Taxonomy" id="291602"/>
    <lineage>
        <taxon>Bacteria</taxon>
        <taxon>Bacillati</taxon>
        <taxon>Actinomycetota</taxon>
        <taxon>Actinomycetes</taxon>
        <taxon>Propionibacteriales</taxon>
        <taxon>Kribbellaceae</taxon>
        <taxon>Kribbella</taxon>
    </lineage>
</organism>
<dbReference type="InterPro" id="IPR011050">
    <property type="entry name" value="Pectin_lyase_fold/virulence"/>
</dbReference>
<evidence type="ECO:0000256" key="4">
    <source>
        <dbReference type="ARBA" id="ARBA00022801"/>
    </source>
</evidence>
<comment type="caution">
    <text evidence="7">The sequence shown here is derived from an EMBL/GenBank/DDBJ whole genome shotgun (WGS) entry which is preliminary data.</text>
</comment>
<dbReference type="InterPro" id="IPR006626">
    <property type="entry name" value="PbH1"/>
</dbReference>
<evidence type="ECO:0000256" key="2">
    <source>
        <dbReference type="ARBA" id="ARBA00001271"/>
    </source>
</evidence>
<evidence type="ECO:0000256" key="5">
    <source>
        <dbReference type="ARBA" id="ARBA00023295"/>
    </source>
</evidence>
<keyword evidence="8" id="KW-1185">Reference proteome</keyword>
<dbReference type="Gene3D" id="2.160.20.10">
    <property type="entry name" value="Single-stranded right-handed beta-helix, Pectin lyase-like"/>
    <property type="match status" value="2"/>
</dbReference>
<keyword evidence="3" id="KW-0677">Repeat</keyword>
<dbReference type="InterPro" id="IPR056441">
    <property type="entry name" value="Beta-barrel_GLAA-B_II"/>
</dbReference>
<dbReference type="InterPro" id="IPR012334">
    <property type="entry name" value="Pectin_lyas_fold"/>
</dbReference>
<evidence type="ECO:0000256" key="3">
    <source>
        <dbReference type="ARBA" id="ARBA00022737"/>
    </source>
</evidence>